<keyword evidence="3" id="KW-1185">Reference proteome</keyword>
<gene>
    <name evidence="2" type="ORF">ABW06_22675</name>
</gene>
<accession>A0A0J5KYF4</accession>
<feature type="domain" description="Bacteriophage T5 Orf172 DNA-binding" evidence="1">
    <location>
        <begin position="32"/>
        <end position="112"/>
    </location>
</feature>
<evidence type="ECO:0000259" key="1">
    <source>
        <dbReference type="SMART" id="SM00974"/>
    </source>
</evidence>
<dbReference type="Proteomes" id="UP000036196">
    <property type="component" value="Unassembled WGS sequence"/>
</dbReference>
<reference evidence="2 3" key="1">
    <citation type="submission" date="2015-05" db="EMBL/GenBank/DDBJ databases">
        <title>Genome sequences of Pluralibacter gergoviae.</title>
        <authorList>
            <person name="Greninger A.L."/>
            <person name="Miller S."/>
        </authorList>
    </citation>
    <scope>NUCLEOTIDE SEQUENCE [LARGE SCALE GENOMIC DNA]</scope>
    <source>
        <strain evidence="2 3">JS81F13</strain>
    </source>
</reference>
<organism evidence="2 3">
    <name type="scientific">Pluralibacter gergoviae</name>
    <name type="common">Enterobacter gergoviae</name>
    <dbReference type="NCBI Taxonomy" id="61647"/>
    <lineage>
        <taxon>Bacteria</taxon>
        <taxon>Pseudomonadati</taxon>
        <taxon>Pseudomonadota</taxon>
        <taxon>Gammaproteobacteria</taxon>
        <taxon>Enterobacterales</taxon>
        <taxon>Enterobacteriaceae</taxon>
        <taxon>Pluralibacter</taxon>
    </lineage>
</organism>
<dbReference type="EMBL" id="LDZF01000033">
    <property type="protein sequence ID" value="KMK11124.1"/>
    <property type="molecule type" value="Genomic_DNA"/>
</dbReference>
<dbReference type="SMART" id="SM00974">
    <property type="entry name" value="T5orf172"/>
    <property type="match status" value="1"/>
</dbReference>
<dbReference type="InterPro" id="IPR018306">
    <property type="entry name" value="Phage_T5_Orf172_DNA-bd"/>
</dbReference>
<evidence type="ECO:0000313" key="2">
    <source>
        <dbReference type="EMBL" id="KMK11124.1"/>
    </source>
</evidence>
<evidence type="ECO:0000313" key="3">
    <source>
        <dbReference type="Proteomes" id="UP000036196"/>
    </source>
</evidence>
<dbReference type="RefSeq" id="WP_048280692.1">
    <property type="nucleotide sequence ID" value="NZ_LDZF01000033.1"/>
</dbReference>
<name>A0A0J5KYF4_PLUGE</name>
<dbReference type="PATRIC" id="fig|61647.15.peg.3439"/>
<sequence length="215" mass="24223">MADVEKEFQVLTEMKVPDEYRENGFIYILKNDSMPGVYKIGMTTTTPEQRAKEISSTTGVPTPFSVVAAFHSKNPARDEKMIHEAFSSERINQSREFFRFSENELEDVIDELNSIVGPERNRDVADLAVYDSFISFCNEREINLTDELYELGLGGIIGHTPAVKNFLLHAGIAYAKDLLNRSNSSIVINPDGSVVLVKSVDAQYLERWGGVNEHR</sequence>
<dbReference type="AlphaFoldDB" id="A0A0J5KYF4"/>
<dbReference type="Pfam" id="PF10544">
    <property type="entry name" value="T5orf172"/>
    <property type="match status" value="1"/>
</dbReference>
<proteinExistence type="predicted"/>
<protein>
    <recommendedName>
        <fullName evidence="1">Bacteriophage T5 Orf172 DNA-binding domain-containing protein</fullName>
    </recommendedName>
</protein>
<comment type="caution">
    <text evidence="2">The sequence shown here is derived from an EMBL/GenBank/DDBJ whole genome shotgun (WGS) entry which is preliminary data.</text>
</comment>